<evidence type="ECO:0000313" key="2">
    <source>
        <dbReference type="Proteomes" id="UP001401887"/>
    </source>
</evidence>
<proteinExistence type="predicted"/>
<dbReference type="EMBL" id="BAABRP010000001">
    <property type="protein sequence ID" value="GAA5512266.1"/>
    <property type="molecule type" value="Genomic_DNA"/>
</dbReference>
<organism evidence="1 2">
    <name type="scientific">Deinococcus carri</name>
    <dbReference type="NCBI Taxonomy" id="1211323"/>
    <lineage>
        <taxon>Bacteria</taxon>
        <taxon>Thermotogati</taxon>
        <taxon>Deinococcota</taxon>
        <taxon>Deinococci</taxon>
        <taxon>Deinococcales</taxon>
        <taxon>Deinococcaceae</taxon>
        <taxon>Deinococcus</taxon>
    </lineage>
</organism>
<evidence type="ECO:0000313" key="1">
    <source>
        <dbReference type="EMBL" id="GAA5512266.1"/>
    </source>
</evidence>
<protein>
    <submittedName>
        <fullName evidence="1">Uncharacterized protein</fullName>
    </submittedName>
</protein>
<name>A0ABP9W4H7_9DEIO</name>
<reference evidence="1 2" key="1">
    <citation type="submission" date="2024-02" db="EMBL/GenBank/DDBJ databases">
        <title>Deinococcus carri NBRC 110142.</title>
        <authorList>
            <person name="Ichikawa N."/>
            <person name="Katano-Makiyama Y."/>
            <person name="Hidaka K."/>
        </authorList>
    </citation>
    <scope>NUCLEOTIDE SEQUENCE [LARGE SCALE GENOMIC DNA]</scope>
    <source>
        <strain evidence="1 2">NBRC 110142</strain>
    </source>
</reference>
<accession>A0ABP9W4H7</accession>
<dbReference type="RefSeq" id="WP_345461738.1">
    <property type="nucleotide sequence ID" value="NZ_BAABRP010000001.1"/>
</dbReference>
<sequence>MPELLWPEVVTVLVGALACCGVETLETMHGWSASAFDENPAFEAWQWVTLPVPLAAFPALLRERQAQGLRLGHDDWFLFGTVPFAWEVKLCHEGDLHLQTGEPALLEQLANGLEPLGIRLVRHEKRLP</sequence>
<keyword evidence="2" id="KW-1185">Reference proteome</keyword>
<comment type="caution">
    <text evidence="1">The sequence shown here is derived from an EMBL/GenBank/DDBJ whole genome shotgun (WGS) entry which is preliminary data.</text>
</comment>
<dbReference type="Proteomes" id="UP001401887">
    <property type="component" value="Unassembled WGS sequence"/>
</dbReference>
<gene>
    <name evidence="1" type="ORF">Dcar01_00980</name>
</gene>